<dbReference type="InterPro" id="IPR005467">
    <property type="entry name" value="His_kinase_dom"/>
</dbReference>
<dbReference type="SMART" id="SM00448">
    <property type="entry name" value="REC"/>
    <property type="match status" value="1"/>
</dbReference>
<dbReference type="Gene3D" id="3.30.565.10">
    <property type="entry name" value="Histidine kinase-like ATPase, C-terminal domain"/>
    <property type="match status" value="1"/>
</dbReference>
<dbReference type="Gene3D" id="1.10.287.130">
    <property type="match status" value="1"/>
</dbReference>
<accession>A0AA88GVL2</accession>
<dbReference type="Pfam" id="PF00512">
    <property type="entry name" value="HisKA"/>
    <property type="match status" value="1"/>
</dbReference>
<evidence type="ECO:0000256" key="1">
    <source>
        <dbReference type="ARBA" id="ARBA00000085"/>
    </source>
</evidence>
<dbReference type="RefSeq" id="XP_044553757.1">
    <property type="nucleotide sequence ID" value="XM_044689215.1"/>
</dbReference>
<evidence type="ECO:0000256" key="5">
    <source>
        <dbReference type="ARBA" id="ARBA00022777"/>
    </source>
</evidence>
<dbReference type="CDD" id="cd00082">
    <property type="entry name" value="HisKA"/>
    <property type="match status" value="1"/>
</dbReference>
<sequence length="523" mass="58523">MDGFSFMYNECMPLISECFPCILSMLIFSLYIVSFTECLNGKVDQLSVASEQLSNALQTREKFISNISHEFRTVCLSSLGSIELLKDTNSLTAEQKELLENVECSNGMILSVIEDILHFARTENISTHQPNNNRRHSQSDMMTLDFELASCLRTIYNIIRGYCKPLKVHVELELSEDIGENLLVHGSQSSLQQCLINLLSNAAKASKKGQTITLRCGLSKQATTTNDHHVNPVVGKKCSSSRQWFEFKVIDHGKGIETQYLNMLFQPFVQLNSFSNCGIPGTGLGLSNVRNNVSFMGGKISVQSQVGKGSTFTLMVPFQVVSNNEKVVPSPSVEKEANAEHEVPATCSGSLMQRRRSTSISQSAVISNLSRQMEFQKTYVEKYMSAEKENRRRNSTTLEHPQILIAEDNAINRMIIIRLLKNVGFEAEAVCNAQQLLERFNPNYHRLIITDLNMPPGMDGLQAAQEIRKLCSNKHEKSPAIILLTGDGFSDHSDDIERGIIDMILLKPCNKEDLKNAVSQFLH</sequence>
<proteinExistence type="predicted"/>
<dbReference type="InterPro" id="IPR001789">
    <property type="entry name" value="Sig_transdc_resp-reg_receiver"/>
</dbReference>
<keyword evidence="3 6" id="KW-0597">Phosphoprotein</keyword>
<keyword evidence="7" id="KW-0472">Membrane</keyword>
<dbReference type="Pfam" id="PF00072">
    <property type="entry name" value="Response_reg"/>
    <property type="match status" value="1"/>
</dbReference>
<dbReference type="SUPFAM" id="SSF52172">
    <property type="entry name" value="CheY-like"/>
    <property type="match status" value="1"/>
</dbReference>
<keyword evidence="7" id="KW-1133">Transmembrane helix</keyword>
<evidence type="ECO:0000256" key="2">
    <source>
        <dbReference type="ARBA" id="ARBA00012438"/>
    </source>
</evidence>
<dbReference type="InterPro" id="IPR003594">
    <property type="entry name" value="HATPase_dom"/>
</dbReference>
<dbReference type="PROSITE" id="PS50110">
    <property type="entry name" value="RESPONSE_REGULATORY"/>
    <property type="match status" value="1"/>
</dbReference>
<evidence type="ECO:0000256" key="7">
    <source>
        <dbReference type="SAM" id="Phobius"/>
    </source>
</evidence>
<dbReference type="PANTHER" id="PTHR43047:SF72">
    <property type="entry name" value="OSMOSENSING HISTIDINE PROTEIN KINASE SLN1"/>
    <property type="match status" value="1"/>
</dbReference>
<evidence type="ECO:0000313" key="10">
    <source>
        <dbReference type="EMBL" id="KAG2391863.1"/>
    </source>
</evidence>
<keyword evidence="5" id="KW-0418">Kinase</keyword>
<dbReference type="SMART" id="SM00388">
    <property type="entry name" value="HisKA"/>
    <property type="match status" value="1"/>
</dbReference>
<dbReference type="PRINTS" id="PR00344">
    <property type="entry name" value="BCTRLSENSOR"/>
</dbReference>
<dbReference type="Pfam" id="PF02518">
    <property type="entry name" value="HATPase_c"/>
    <property type="match status" value="1"/>
</dbReference>
<name>A0AA88GVL2_NAELO</name>
<keyword evidence="11" id="KW-1185">Reference proteome</keyword>
<dbReference type="SUPFAM" id="SSF55874">
    <property type="entry name" value="ATPase domain of HSP90 chaperone/DNA topoisomerase II/histidine kinase"/>
    <property type="match status" value="1"/>
</dbReference>
<dbReference type="AlphaFoldDB" id="A0AA88GVL2"/>
<dbReference type="GO" id="GO:0000155">
    <property type="term" value="F:phosphorelay sensor kinase activity"/>
    <property type="evidence" value="ECO:0007669"/>
    <property type="project" value="InterPro"/>
</dbReference>
<dbReference type="EC" id="2.7.13.3" evidence="2"/>
<keyword evidence="7" id="KW-0812">Transmembrane</keyword>
<gene>
    <name evidence="10" type="ORF">C9374_013348</name>
</gene>
<dbReference type="InterPro" id="IPR036890">
    <property type="entry name" value="HATPase_C_sf"/>
</dbReference>
<evidence type="ECO:0000256" key="6">
    <source>
        <dbReference type="PROSITE-ProRule" id="PRU00169"/>
    </source>
</evidence>
<protein>
    <recommendedName>
        <fullName evidence="2">histidine kinase</fullName>
        <ecNumber evidence="2">2.7.13.3</ecNumber>
    </recommendedName>
</protein>
<feature type="modified residue" description="4-aspartylphosphate" evidence="6">
    <location>
        <position position="451"/>
    </location>
</feature>
<dbReference type="EMBL" id="PYSW02000006">
    <property type="protein sequence ID" value="KAG2391863.1"/>
    <property type="molecule type" value="Genomic_DNA"/>
</dbReference>
<dbReference type="SUPFAM" id="SSF47384">
    <property type="entry name" value="Homodimeric domain of signal transducing histidine kinase"/>
    <property type="match status" value="1"/>
</dbReference>
<dbReference type="Gene3D" id="3.40.50.2300">
    <property type="match status" value="1"/>
</dbReference>
<evidence type="ECO:0000259" key="8">
    <source>
        <dbReference type="PROSITE" id="PS50109"/>
    </source>
</evidence>
<dbReference type="Proteomes" id="UP000816034">
    <property type="component" value="Unassembled WGS sequence"/>
</dbReference>
<evidence type="ECO:0000256" key="3">
    <source>
        <dbReference type="ARBA" id="ARBA00022553"/>
    </source>
</evidence>
<dbReference type="PROSITE" id="PS50109">
    <property type="entry name" value="HIS_KIN"/>
    <property type="match status" value="1"/>
</dbReference>
<keyword evidence="4" id="KW-0808">Transferase</keyword>
<dbReference type="InterPro" id="IPR003661">
    <property type="entry name" value="HisK_dim/P_dom"/>
</dbReference>
<dbReference type="GO" id="GO:0009927">
    <property type="term" value="F:histidine phosphotransfer kinase activity"/>
    <property type="evidence" value="ECO:0007669"/>
    <property type="project" value="TreeGrafter"/>
</dbReference>
<organism evidence="10 11">
    <name type="scientific">Naegleria lovaniensis</name>
    <name type="common">Amoeba</name>
    <dbReference type="NCBI Taxonomy" id="51637"/>
    <lineage>
        <taxon>Eukaryota</taxon>
        <taxon>Discoba</taxon>
        <taxon>Heterolobosea</taxon>
        <taxon>Tetramitia</taxon>
        <taxon>Eutetramitia</taxon>
        <taxon>Vahlkampfiidae</taxon>
        <taxon>Naegleria</taxon>
    </lineage>
</organism>
<dbReference type="GeneID" id="68105801"/>
<dbReference type="GO" id="GO:0005886">
    <property type="term" value="C:plasma membrane"/>
    <property type="evidence" value="ECO:0007669"/>
    <property type="project" value="TreeGrafter"/>
</dbReference>
<dbReference type="InterPro" id="IPR004358">
    <property type="entry name" value="Sig_transdc_His_kin-like_C"/>
</dbReference>
<evidence type="ECO:0000259" key="9">
    <source>
        <dbReference type="PROSITE" id="PS50110"/>
    </source>
</evidence>
<evidence type="ECO:0000313" key="11">
    <source>
        <dbReference type="Proteomes" id="UP000816034"/>
    </source>
</evidence>
<comment type="catalytic activity">
    <reaction evidence="1">
        <text>ATP + protein L-histidine = ADP + protein N-phospho-L-histidine.</text>
        <dbReference type="EC" id="2.7.13.3"/>
    </reaction>
</comment>
<dbReference type="InterPro" id="IPR011006">
    <property type="entry name" value="CheY-like_superfamily"/>
</dbReference>
<evidence type="ECO:0000256" key="4">
    <source>
        <dbReference type="ARBA" id="ARBA00022679"/>
    </source>
</evidence>
<dbReference type="CDD" id="cd17546">
    <property type="entry name" value="REC_hyHK_CKI1_RcsC-like"/>
    <property type="match status" value="1"/>
</dbReference>
<dbReference type="InterPro" id="IPR036097">
    <property type="entry name" value="HisK_dim/P_sf"/>
</dbReference>
<feature type="domain" description="Histidine kinase" evidence="8">
    <location>
        <begin position="66"/>
        <end position="320"/>
    </location>
</feature>
<dbReference type="PANTHER" id="PTHR43047">
    <property type="entry name" value="TWO-COMPONENT HISTIDINE PROTEIN KINASE"/>
    <property type="match status" value="1"/>
</dbReference>
<feature type="transmembrane region" description="Helical" evidence="7">
    <location>
        <begin position="12"/>
        <end position="33"/>
    </location>
</feature>
<comment type="caution">
    <text evidence="10">The sequence shown here is derived from an EMBL/GenBank/DDBJ whole genome shotgun (WGS) entry which is preliminary data.</text>
</comment>
<dbReference type="SMART" id="SM00387">
    <property type="entry name" value="HATPase_c"/>
    <property type="match status" value="1"/>
</dbReference>
<reference evidence="10 11" key="1">
    <citation type="journal article" date="2018" name="BMC Genomics">
        <title>The genome of Naegleria lovaniensis, the basis for a comparative approach to unravel pathogenicity factors of the human pathogenic amoeba N. fowleri.</title>
        <authorList>
            <person name="Liechti N."/>
            <person name="Schurch N."/>
            <person name="Bruggmann R."/>
            <person name="Wittwer M."/>
        </authorList>
    </citation>
    <scope>NUCLEOTIDE SEQUENCE [LARGE SCALE GENOMIC DNA]</scope>
    <source>
        <strain evidence="10 11">ATCC 30569</strain>
    </source>
</reference>
<feature type="domain" description="Response regulatory" evidence="9">
    <location>
        <begin position="402"/>
        <end position="522"/>
    </location>
</feature>